<dbReference type="AlphaFoldDB" id="A0A1X7S075"/>
<organism evidence="2 3">
    <name type="scientific">Zymoseptoria tritici (strain ST99CH_3D7)</name>
    <dbReference type="NCBI Taxonomy" id="1276538"/>
    <lineage>
        <taxon>Eukaryota</taxon>
        <taxon>Fungi</taxon>
        <taxon>Dikarya</taxon>
        <taxon>Ascomycota</taxon>
        <taxon>Pezizomycotina</taxon>
        <taxon>Dothideomycetes</taxon>
        <taxon>Dothideomycetidae</taxon>
        <taxon>Mycosphaerellales</taxon>
        <taxon>Mycosphaerellaceae</taxon>
        <taxon>Zymoseptoria</taxon>
    </lineage>
</organism>
<evidence type="ECO:0000313" key="2">
    <source>
        <dbReference type="EMBL" id="SMQ52930.1"/>
    </source>
</evidence>
<gene>
    <name evidence="2" type="ORF">ZT3D7_G8083</name>
</gene>
<dbReference type="EMBL" id="LT853698">
    <property type="protein sequence ID" value="SMQ52930.1"/>
    <property type="molecule type" value="Genomic_DNA"/>
</dbReference>
<dbReference type="CDD" id="cd06222">
    <property type="entry name" value="RNase_H_like"/>
    <property type="match status" value="1"/>
</dbReference>
<protein>
    <recommendedName>
        <fullName evidence="1">RNase H type-1 domain-containing protein</fullName>
    </recommendedName>
</protein>
<dbReference type="Proteomes" id="UP000215127">
    <property type="component" value="Chromosome 7"/>
</dbReference>
<name>A0A1X7S075_ZYMT9</name>
<keyword evidence="3" id="KW-1185">Reference proteome</keyword>
<dbReference type="InterPro" id="IPR044730">
    <property type="entry name" value="RNase_H-like_dom_plant"/>
</dbReference>
<dbReference type="InterPro" id="IPR002156">
    <property type="entry name" value="RNaseH_domain"/>
</dbReference>
<dbReference type="Gene3D" id="3.30.420.10">
    <property type="entry name" value="Ribonuclease H-like superfamily/Ribonuclease H"/>
    <property type="match status" value="1"/>
</dbReference>
<reference evidence="2 3" key="1">
    <citation type="submission" date="2016-06" db="EMBL/GenBank/DDBJ databases">
        <authorList>
            <person name="Kjaerup R.B."/>
            <person name="Dalgaard T.S."/>
            <person name="Juul-Madsen H.R."/>
        </authorList>
    </citation>
    <scope>NUCLEOTIDE SEQUENCE [LARGE SCALE GENOMIC DNA]</scope>
</reference>
<dbReference type="GO" id="GO:0003676">
    <property type="term" value="F:nucleic acid binding"/>
    <property type="evidence" value="ECO:0007669"/>
    <property type="project" value="InterPro"/>
</dbReference>
<dbReference type="PROSITE" id="PS50879">
    <property type="entry name" value="RNASE_H_1"/>
    <property type="match status" value="1"/>
</dbReference>
<sequence length="205" mass="23296">MALQQQQQQQQPRRTRQFFVDGSAKFRFDDGALFGGSSCCTWVNGAWLGVATSAGECFSTKDELSLEAEVFAIHSALEFAVGFAHGVDTIVVVSDCKFAISDIERPHMAARYGRNVELVEEIRAQISQFEYQGIEVRFEWVRSHLPIIPQYYWAEGNRVADAMATRICELGMEPEAEGYPWSEVMWLEPETHGEGACFDRHFHQY</sequence>
<dbReference type="Pfam" id="PF00075">
    <property type="entry name" value="RNase_H"/>
    <property type="match status" value="1"/>
</dbReference>
<feature type="domain" description="RNase H type-1" evidence="1">
    <location>
        <begin position="12"/>
        <end position="169"/>
    </location>
</feature>
<dbReference type="GO" id="GO:0004523">
    <property type="term" value="F:RNA-DNA hybrid ribonuclease activity"/>
    <property type="evidence" value="ECO:0007669"/>
    <property type="project" value="InterPro"/>
</dbReference>
<dbReference type="InterPro" id="IPR036397">
    <property type="entry name" value="RNaseH_sf"/>
</dbReference>
<dbReference type="InterPro" id="IPR012337">
    <property type="entry name" value="RNaseH-like_sf"/>
</dbReference>
<accession>A0A1X7S075</accession>
<evidence type="ECO:0000259" key="1">
    <source>
        <dbReference type="PROSITE" id="PS50879"/>
    </source>
</evidence>
<evidence type="ECO:0000313" key="3">
    <source>
        <dbReference type="Proteomes" id="UP000215127"/>
    </source>
</evidence>
<proteinExistence type="predicted"/>
<dbReference type="SUPFAM" id="SSF53098">
    <property type="entry name" value="Ribonuclease H-like"/>
    <property type="match status" value="1"/>
</dbReference>